<evidence type="ECO:0000256" key="3">
    <source>
        <dbReference type="ARBA" id="ARBA00022729"/>
    </source>
</evidence>
<gene>
    <name evidence="5" type="ORF">SDC9_97378</name>
</gene>
<evidence type="ECO:0000259" key="4">
    <source>
        <dbReference type="Pfam" id="PF00496"/>
    </source>
</evidence>
<dbReference type="SUPFAM" id="SSF53850">
    <property type="entry name" value="Periplasmic binding protein-like II"/>
    <property type="match status" value="2"/>
</dbReference>
<organism evidence="5">
    <name type="scientific">bioreactor metagenome</name>
    <dbReference type="NCBI Taxonomy" id="1076179"/>
    <lineage>
        <taxon>unclassified sequences</taxon>
        <taxon>metagenomes</taxon>
        <taxon>ecological metagenomes</taxon>
    </lineage>
</organism>
<protein>
    <recommendedName>
        <fullName evidence="4">Solute-binding protein family 5 domain-containing protein</fullName>
    </recommendedName>
</protein>
<feature type="domain" description="Solute-binding protein family 5" evidence="4">
    <location>
        <begin position="268"/>
        <end position="322"/>
    </location>
</feature>
<dbReference type="PANTHER" id="PTHR30290:SF9">
    <property type="entry name" value="OLIGOPEPTIDE-BINDING PROTEIN APPA"/>
    <property type="match status" value="1"/>
</dbReference>
<dbReference type="InterPro" id="IPR039424">
    <property type="entry name" value="SBP_5"/>
</dbReference>
<dbReference type="Gene3D" id="3.40.190.10">
    <property type="entry name" value="Periplasmic binding protein-like II"/>
    <property type="match status" value="1"/>
</dbReference>
<evidence type="ECO:0000256" key="1">
    <source>
        <dbReference type="ARBA" id="ARBA00005695"/>
    </source>
</evidence>
<feature type="domain" description="Solute-binding protein family 5" evidence="4">
    <location>
        <begin position="2"/>
        <end position="142"/>
    </location>
</feature>
<dbReference type="InterPro" id="IPR000914">
    <property type="entry name" value="SBP_5_dom"/>
</dbReference>
<sequence>MVREAIAVLLDNKTLVQDNFPAGSEVADQVIPANITPGHSKRLDWYEVRPKDAIDALGDINFDYSQKITLAYERGPKEGLTSYQSLASQIQQTLISYGFNVQLKPLYSGDYKKAMAEGTEMMFIGMLQPQYLDGAAFYELAFEREAQMFGNTYPEIVSLLQQTQAESSDRLRQDAFDKLNQKFKDLVPFVPIGHFSESSYVRSGNANALANAYYENYEDISNLAHTIQILDMDRPLSLWPADETDWNTFRVTRLLYDNLVETSFGSNEIKPALADSWSSNSNATEWTFMLRYNIQFSNGAALDSNDVVASFVALWDASSPNHTGRTGEFKFFRQLFGGFINEK</sequence>
<evidence type="ECO:0000256" key="2">
    <source>
        <dbReference type="ARBA" id="ARBA00022448"/>
    </source>
</evidence>
<evidence type="ECO:0000313" key="5">
    <source>
        <dbReference type="EMBL" id="MPM50636.1"/>
    </source>
</evidence>
<dbReference type="Pfam" id="PF00496">
    <property type="entry name" value="SBP_bac_5"/>
    <property type="match status" value="2"/>
</dbReference>
<dbReference type="Gene3D" id="3.10.105.10">
    <property type="entry name" value="Dipeptide-binding Protein, Domain 3"/>
    <property type="match status" value="1"/>
</dbReference>
<keyword evidence="2" id="KW-0813">Transport</keyword>
<name>A0A645ACG2_9ZZZZ</name>
<dbReference type="GO" id="GO:1904680">
    <property type="term" value="F:peptide transmembrane transporter activity"/>
    <property type="evidence" value="ECO:0007669"/>
    <property type="project" value="TreeGrafter"/>
</dbReference>
<accession>A0A645ACG2</accession>
<dbReference type="GO" id="GO:0015833">
    <property type="term" value="P:peptide transport"/>
    <property type="evidence" value="ECO:0007669"/>
    <property type="project" value="TreeGrafter"/>
</dbReference>
<reference evidence="5" key="1">
    <citation type="submission" date="2019-08" db="EMBL/GenBank/DDBJ databases">
        <authorList>
            <person name="Kucharzyk K."/>
            <person name="Murdoch R.W."/>
            <person name="Higgins S."/>
            <person name="Loffler F."/>
        </authorList>
    </citation>
    <scope>NUCLEOTIDE SEQUENCE</scope>
</reference>
<dbReference type="Gene3D" id="3.90.76.10">
    <property type="entry name" value="Dipeptide-binding Protein, Domain 1"/>
    <property type="match status" value="1"/>
</dbReference>
<proteinExistence type="inferred from homology"/>
<dbReference type="PANTHER" id="PTHR30290">
    <property type="entry name" value="PERIPLASMIC BINDING COMPONENT OF ABC TRANSPORTER"/>
    <property type="match status" value="1"/>
</dbReference>
<dbReference type="EMBL" id="VSSQ01013053">
    <property type="protein sequence ID" value="MPM50636.1"/>
    <property type="molecule type" value="Genomic_DNA"/>
</dbReference>
<dbReference type="AlphaFoldDB" id="A0A645ACG2"/>
<comment type="similarity">
    <text evidence="1">Belongs to the bacterial solute-binding protein 5 family.</text>
</comment>
<keyword evidence="3" id="KW-0732">Signal</keyword>
<comment type="caution">
    <text evidence="5">The sequence shown here is derived from an EMBL/GenBank/DDBJ whole genome shotgun (WGS) entry which is preliminary data.</text>
</comment>